<gene>
    <name evidence="3" type="ORF">Sjap_026325</name>
</gene>
<reference evidence="3 4" key="1">
    <citation type="submission" date="2024-01" db="EMBL/GenBank/DDBJ databases">
        <title>Genome assemblies of Stephania.</title>
        <authorList>
            <person name="Yang L."/>
        </authorList>
    </citation>
    <scope>NUCLEOTIDE SEQUENCE [LARGE SCALE GENOMIC DNA]</scope>
    <source>
        <strain evidence="3">QJT</strain>
        <tissue evidence="3">Leaf</tissue>
    </source>
</reference>
<name>A0AAP0EB85_9MAGN</name>
<dbReference type="Proteomes" id="UP001417504">
    <property type="component" value="Unassembled WGS sequence"/>
</dbReference>
<dbReference type="EMBL" id="JBBNAE010000011">
    <property type="protein sequence ID" value="KAK9085914.1"/>
    <property type="molecule type" value="Genomic_DNA"/>
</dbReference>
<evidence type="ECO:0000313" key="4">
    <source>
        <dbReference type="Proteomes" id="UP001417504"/>
    </source>
</evidence>
<keyword evidence="4" id="KW-1185">Reference proteome</keyword>
<feature type="domain" description="GRAM" evidence="2">
    <location>
        <begin position="52"/>
        <end position="130"/>
    </location>
</feature>
<dbReference type="PANTHER" id="PTHR31969">
    <property type="entry name" value="GEM-LIKE PROTEIN 2"/>
    <property type="match status" value="1"/>
</dbReference>
<protein>
    <recommendedName>
        <fullName evidence="2">GRAM domain-containing protein</fullName>
    </recommendedName>
</protein>
<dbReference type="InterPro" id="IPR004182">
    <property type="entry name" value="GRAM"/>
</dbReference>
<proteinExistence type="inferred from homology"/>
<sequence length="175" mass="19870">MKNTVADQSVGIPITYAHGIREQVKLGPKISKQVKRKLRLVARIVQGGGMQRVFRQLFNVGPDEKLLKVSQCHLFTTAGPIAGLLFISTEKLAFSSERSLRFTTSTGEFIRVPYKVFIPLKKIKRAAPSVNVNNPREKYIKIVTVDNFDFWFVGLVNYKKSFKHIQQAICQSSMR</sequence>
<dbReference type="AlphaFoldDB" id="A0AAP0EB85"/>
<comment type="similarity">
    <text evidence="1">Belongs to the GEM family.</text>
</comment>
<dbReference type="Gene3D" id="2.30.29.30">
    <property type="entry name" value="Pleckstrin-homology domain (PH domain)/Phosphotyrosine-binding domain (PTB)"/>
    <property type="match status" value="1"/>
</dbReference>
<dbReference type="SMART" id="SM00568">
    <property type="entry name" value="GRAM"/>
    <property type="match status" value="1"/>
</dbReference>
<dbReference type="InterPro" id="IPR011993">
    <property type="entry name" value="PH-like_dom_sf"/>
</dbReference>
<organism evidence="3 4">
    <name type="scientific">Stephania japonica</name>
    <dbReference type="NCBI Taxonomy" id="461633"/>
    <lineage>
        <taxon>Eukaryota</taxon>
        <taxon>Viridiplantae</taxon>
        <taxon>Streptophyta</taxon>
        <taxon>Embryophyta</taxon>
        <taxon>Tracheophyta</taxon>
        <taxon>Spermatophyta</taxon>
        <taxon>Magnoliopsida</taxon>
        <taxon>Ranunculales</taxon>
        <taxon>Menispermaceae</taxon>
        <taxon>Menispermoideae</taxon>
        <taxon>Cissampelideae</taxon>
        <taxon>Stephania</taxon>
    </lineage>
</organism>
<evidence type="ECO:0000259" key="2">
    <source>
        <dbReference type="SMART" id="SM00568"/>
    </source>
</evidence>
<comment type="caution">
    <text evidence="3">The sequence shown here is derived from an EMBL/GenBank/DDBJ whole genome shotgun (WGS) entry which is preliminary data.</text>
</comment>
<evidence type="ECO:0000256" key="1">
    <source>
        <dbReference type="ARBA" id="ARBA00009414"/>
    </source>
</evidence>
<dbReference type="InterPro" id="IPR037848">
    <property type="entry name" value="GEM-like"/>
</dbReference>
<evidence type="ECO:0000313" key="3">
    <source>
        <dbReference type="EMBL" id="KAK9085914.1"/>
    </source>
</evidence>
<dbReference type="Pfam" id="PF02893">
    <property type="entry name" value="GRAM"/>
    <property type="match status" value="1"/>
</dbReference>
<accession>A0AAP0EB85</accession>